<dbReference type="Gene3D" id="1.20.1540.10">
    <property type="entry name" value="Rhomboid-like"/>
    <property type="match status" value="1"/>
</dbReference>
<dbReference type="GO" id="GO:0016020">
    <property type="term" value="C:membrane"/>
    <property type="evidence" value="ECO:0007669"/>
    <property type="project" value="UniProtKB-SubCell"/>
</dbReference>
<accession>A0A1Y5HTG5</accession>
<evidence type="ECO:0000256" key="2">
    <source>
        <dbReference type="ARBA" id="ARBA00022692"/>
    </source>
</evidence>
<evidence type="ECO:0000313" key="8">
    <source>
        <dbReference type="Proteomes" id="UP000227088"/>
    </source>
</evidence>
<dbReference type="InterPro" id="IPR023826">
    <property type="entry name" value="Rhom-like_SP_proteobac"/>
</dbReference>
<comment type="subcellular location">
    <subcellularLocation>
        <location evidence="1">Membrane</location>
        <topology evidence="1">Multi-pass membrane protein</topology>
    </subcellularLocation>
</comment>
<dbReference type="EMBL" id="MABE01000299">
    <property type="protein sequence ID" value="OUS40601.1"/>
    <property type="molecule type" value="Genomic_DNA"/>
</dbReference>
<sequence length="196" mass="22103">MRNYWLYVSIFIGLLLLALFEPSSSKYLMFDRELIKSGEIWRLFSAHFVHLSNTHMLGNLLAVGLVGYIAGASLNNLTGVLLLLWCTLVVGLGLYFFADHLYRYVGLSGVLHGLLVVAPFVSPLYSRRIALCFLTVIVLKVVWEQSGFYDDMALVNTIGGRVETLAHLFGLLAGLFYLSIWLLRKKVSKKKKTRLV</sequence>
<evidence type="ECO:0000259" key="6">
    <source>
        <dbReference type="Pfam" id="PF01694"/>
    </source>
</evidence>
<keyword evidence="2 5" id="KW-0812">Transmembrane</keyword>
<organism evidence="7 8">
    <name type="scientific">Oleispira antarctica</name>
    <dbReference type="NCBI Taxonomy" id="188908"/>
    <lineage>
        <taxon>Bacteria</taxon>
        <taxon>Pseudomonadati</taxon>
        <taxon>Pseudomonadota</taxon>
        <taxon>Gammaproteobacteria</taxon>
        <taxon>Oceanospirillales</taxon>
        <taxon>Oceanospirillaceae</taxon>
        <taxon>Oleispira</taxon>
    </lineage>
</organism>
<dbReference type="InterPro" id="IPR035952">
    <property type="entry name" value="Rhomboid-like_sf"/>
</dbReference>
<feature type="transmembrane region" description="Helical" evidence="5">
    <location>
        <begin position="104"/>
        <end position="122"/>
    </location>
</feature>
<keyword evidence="3 5" id="KW-1133">Transmembrane helix</keyword>
<feature type="transmembrane region" description="Helical" evidence="5">
    <location>
        <begin position="165"/>
        <end position="183"/>
    </location>
</feature>
<comment type="caution">
    <text evidence="7">The sequence shown here is derived from an EMBL/GenBank/DDBJ whole genome shotgun (WGS) entry which is preliminary data.</text>
</comment>
<dbReference type="Pfam" id="PF01694">
    <property type="entry name" value="Rhomboid"/>
    <property type="match status" value="1"/>
</dbReference>
<gene>
    <name evidence="7" type="ORF">A9R00_05200</name>
</gene>
<dbReference type="PANTHER" id="PTHR43066">
    <property type="entry name" value="RHOMBOID-RELATED PROTEIN"/>
    <property type="match status" value="1"/>
</dbReference>
<evidence type="ECO:0000256" key="3">
    <source>
        <dbReference type="ARBA" id="ARBA00022989"/>
    </source>
</evidence>
<dbReference type="SUPFAM" id="SSF144091">
    <property type="entry name" value="Rhomboid-like"/>
    <property type="match status" value="1"/>
</dbReference>
<reference evidence="8" key="1">
    <citation type="journal article" date="2017" name="Proc. Natl. Acad. Sci. U.S.A.">
        <title>Simulation of Deepwater Horizon oil plume reveals substrate specialization within a complex community of hydrocarbon degraders.</title>
        <authorList>
            <person name="Hu P."/>
            <person name="Dubinsky E.A."/>
            <person name="Probst A.J."/>
            <person name="Wang J."/>
            <person name="Sieber C.M.K."/>
            <person name="Tom L.M."/>
            <person name="Gardinali P."/>
            <person name="Banfield J.F."/>
            <person name="Atlas R.M."/>
            <person name="Andersen G.L."/>
        </authorList>
    </citation>
    <scope>NUCLEOTIDE SEQUENCE [LARGE SCALE GENOMIC DNA]</scope>
</reference>
<protein>
    <submittedName>
        <fullName evidence="7">Rhombosortase</fullName>
    </submittedName>
</protein>
<feature type="transmembrane region" description="Helical" evidence="5">
    <location>
        <begin position="77"/>
        <end position="98"/>
    </location>
</feature>
<evidence type="ECO:0000256" key="5">
    <source>
        <dbReference type="SAM" id="Phobius"/>
    </source>
</evidence>
<dbReference type="Proteomes" id="UP000227088">
    <property type="component" value="Unassembled WGS sequence"/>
</dbReference>
<feature type="transmembrane region" description="Helical" evidence="5">
    <location>
        <begin position="49"/>
        <end position="70"/>
    </location>
</feature>
<dbReference type="InterPro" id="IPR022764">
    <property type="entry name" value="Peptidase_S54_rhomboid_dom"/>
</dbReference>
<evidence type="ECO:0000313" key="7">
    <source>
        <dbReference type="EMBL" id="OUS40601.1"/>
    </source>
</evidence>
<proteinExistence type="predicted"/>
<evidence type="ECO:0000256" key="4">
    <source>
        <dbReference type="ARBA" id="ARBA00023136"/>
    </source>
</evidence>
<dbReference type="GO" id="GO:0004252">
    <property type="term" value="F:serine-type endopeptidase activity"/>
    <property type="evidence" value="ECO:0007669"/>
    <property type="project" value="InterPro"/>
</dbReference>
<feature type="transmembrane region" description="Helical" evidence="5">
    <location>
        <begin position="129"/>
        <end position="145"/>
    </location>
</feature>
<dbReference type="NCBIfam" id="TIGR03902">
    <property type="entry name" value="rhom_GG_sort"/>
    <property type="match status" value="1"/>
</dbReference>
<dbReference type="AlphaFoldDB" id="A0A1Y5HTG5"/>
<feature type="domain" description="Peptidase S54 rhomboid" evidence="6">
    <location>
        <begin position="38"/>
        <end position="180"/>
    </location>
</feature>
<evidence type="ECO:0000256" key="1">
    <source>
        <dbReference type="ARBA" id="ARBA00004141"/>
    </source>
</evidence>
<keyword evidence="4 5" id="KW-0472">Membrane</keyword>
<name>A0A1Y5HTG5_OLEAN</name>